<dbReference type="GO" id="GO:0005737">
    <property type="term" value="C:cytoplasm"/>
    <property type="evidence" value="ECO:0007669"/>
    <property type="project" value="TreeGrafter"/>
</dbReference>
<feature type="compositionally biased region" description="Basic and acidic residues" evidence="1">
    <location>
        <begin position="174"/>
        <end position="184"/>
    </location>
</feature>
<feature type="domain" description="Hyaluronan/mRNA-binding protein" evidence="2">
    <location>
        <begin position="103"/>
        <end position="222"/>
    </location>
</feature>
<evidence type="ECO:0000256" key="1">
    <source>
        <dbReference type="SAM" id="MobiDB-lite"/>
    </source>
</evidence>
<evidence type="ECO:0000259" key="2">
    <source>
        <dbReference type="SMART" id="SM01233"/>
    </source>
</evidence>
<sequence length="337" mass="35493">MSVASKNPFDLLNEDGEVEQTTVAVAVPASAVKAPEQPKAQENRPRQANGRAPRAPRPEKTADGFEVKEARGERRGRGESRGEGRGRGRGGRGRGDRGEGRGRGGFQDRHSNTGIVDSNKQVHQGWGGDTGPSEQIAETEGAADAVKEAGAPEATEPAVEVADAAEAPAAEAKPVVEGEAKPRVEEEEDNTLSYDEYLKKQKETVALGELIPKLEPRKVGEDEGYEDGVLSRSGAAVLKKNEDDFFAGRSKKGLPTKPKKEAPVRIEIEARFAPVERGGRGRGGRGGERGGPRGRGEGRGEGRGRGSAPRARAAAPRGGAGRGVDMDDASAFPSLKA</sequence>
<dbReference type="Proteomes" id="UP000076738">
    <property type="component" value="Unassembled WGS sequence"/>
</dbReference>
<feature type="compositionally biased region" description="Basic and acidic residues" evidence="1">
    <location>
        <begin position="258"/>
        <end position="270"/>
    </location>
</feature>
<dbReference type="PANTHER" id="PTHR12299">
    <property type="entry name" value="HYALURONIC ACID-BINDING PROTEIN 4"/>
    <property type="match status" value="1"/>
</dbReference>
<dbReference type="AlphaFoldDB" id="A0A167P2U4"/>
<feature type="compositionally biased region" description="Low complexity" evidence="1">
    <location>
        <begin position="148"/>
        <end position="173"/>
    </location>
</feature>
<dbReference type="InterPro" id="IPR006861">
    <property type="entry name" value="HABP4_PAIRBP1-bd"/>
</dbReference>
<dbReference type="InterPro" id="IPR039764">
    <property type="entry name" value="HABP4/SERBP1-like"/>
</dbReference>
<dbReference type="GO" id="GO:0005634">
    <property type="term" value="C:nucleus"/>
    <property type="evidence" value="ECO:0007669"/>
    <property type="project" value="TreeGrafter"/>
</dbReference>
<evidence type="ECO:0000313" key="3">
    <source>
        <dbReference type="EMBL" id="KZO98359.1"/>
    </source>
</evidence>
<dbReference type="EMBL" id="KV417276">
    <property type="protein sequence ID" value="KZO98359.1"/>
    <property type="molecule type" value="Genomic_DNA"/>
</dbReference>
<feature type="compositionally biased region" description="Low complexity" evidence="1">
    <location>
        <begin position="23"/>
        <end position="35"/>
    </location>
</feature>
<protein>
    <recommendedName>
        <fullName evidence="2">Hyaluronan/mRNA-binding protein domain-containing protein</fullName>
    </recommendedName>
</protein>
<dbReference type="OrthoDB" id="5390558at2759"/>
<dbReference type="SMART" id="SM01233">
    <property type="entry name" value="HABP4_PAI-RBP1"/>
    <property type="match status" value="1"/>
</dbReference>
<keyword evidence="4" id="KW-1185">Reference proteome</keyword>
<gene>
    <name evidence="3" type="ORF">CALVIDRAFT_535437</name>
</gene>
<dbReference type="Pfam" id="PF04774">
    <property type="entry name" value="HABP4_PAI-RBP1"/>
    <property type="match status" value="1"/>
</dbReference>
<dbReference type="GO" id="GO:0003723">
    <property type="term" value="F:RNA binding"/>
    <property type="evidence" value="ECO:0007669"/>
    <property type="project" value="InterPro"/>
</dbReference>
<dbReference type="PANTHER" id="PTHR12299:SF17">
    <property type="entry name" value="AT19571P-RELATED"/>
    <property type="match status" value="1"/>
</dbReference>
<feature type="compositionally biased region" description="Basic and acidic residues" evidence="1">
    <location>
        <begin position="93"/>
        <end position="111"/>
    </location>
</feature>
<feature type="compositionally biased region" description="Low complexity" evidence="1">
    <location>
        <begin position="306"/>
        <end position="317"/>
    </location>
</feature>
<feature type="region of interest" description="Disordered" evidence="1">
    <location>
        <begin position="247"/>
        <end position="337"/>
    </location>
</feature>
<organism evidence="3 4">
    <name type="scientific">Calocera viscosa (strain TUFC12733)</name>
    <dbReference type="NCBI Taxonomy" id="1330018"/>
    <lineage>
        <taxon>Eukaryota</taxon>
        <taxon>Fungi</taxon>
        <taxon>Dikarya</taxon>
        <taxon>Basidiomycota</taxon>
        <taxon>Agaricomycotina</taxon>
        <taxon>Dacrymycetes</taxon>
        <taxon>Dacrymycetales</taxon>
        <taxon>Dacrymycetaceae</taxon>
        <taxon>Calocera</taxon>
    </lineage>
</organism>
<dbReference type="STRING" id="1330018.A0A167P2U4"/>
<evidence type="ECO:0000313" key="4">
    <source>
        <dbReference type="Proteomes" id="UP000076738"/>
    </source>
</evidence>
<dbReference type="Gene3D" id="6.10.140.1040">
    <property type="match status" value="1"/>
</dbReference>
<feature type="region of interest" description="Disordered" evidence="1">
    <location>
        <begin position="1"/>
        <end position="192"/>
    </location>
</feature>
<feature type="compositionally biased region" description="Polar residues" evidence="1">
    <location>
        <begin position="112"/>
        <end position="122"/>
    </location>
</feature>
<feature type="compositionally biased region" description="Basic and acidic residues" evidence="1">
    <location>
        <begin position="285"/>
        <end position="304"/>
    </location>
</feature>
<feature type="compositionally biased region" description="Basic and acidic residues" evidence="1">
    <location>
        <begin position="56"/>
        <end position="86"/>
    </location>
</feature>
<reference evidence="3 4" key="1">
    <citation type="journal article" date="2016" name="Mol. Biol. Evol.">
        <title>Comparative Genomics of Early-Diverging Mushroom-Forming Fungi Provides Insights into the Origins of Lignocellulose Decay Capabilities.</title>
        <authorList>
            <person name="Nagy L.G."/>
            <person name="Riley R."/>
            <person name="Tritt A."/>
            <person name="Adam C."/>
            <person name="Daum C."/>
            <person name="Floudas D."/>
            <person name="Sun H."/>
            <person name="Yadav J.S."/>
            <person name="Pangilinan J."/>
            <person name="Larsson K.H."/>
            <person name="Matsuura K."/>
            <person name="Barry K."/>
            <person name="Labutti K."/>
            <person name="Kuo R."/>
            <person name="Ohm R.A."/>
            <person name="Bhattacharya S.S."/>
            <person name="Shirouzu T."/>
            <person name="Yoshinaga Y."/>
            <person name="Martin F.M."/>
            <person name="Grigoriev I.V."/>
            <person name="Hibbett D.S."/>
        </authorList>
    </citation>
    <scope>NUCLEOTIDE SEQUENCE [LARGE SCALE GENOMIC DNA]</scope>
    <source>
        <strain evidence="3 4">TUFC12733</strain>
    </source>
</reference>
<accession>A0A167P2U4</accession>
<name>A0A167P2U4_CALVF</name>
<proteinExistence type="predicted"/>